<accession>A0A239BJ68</accession>
<reference evidence="2" key="1">
    <citation type="submission" date="2017-06" db="EMBL/GenBank/DDBJ databases">
        <authorList>
            <person name="Varghese N."/>
            <person name="Submissions S."/>
        </authorList>
    </citation>
    <scope>NUCLEOTIDE SEQUENCE [LARGE SCALE GENOMIC DNA]</scope>
    <source>
        <strain evidence="2">LNB2</strain>
    </source>
</reference>
<sequence length="165" mass="18454">MAQTDGMALDPANVVRSERVEIDAPASVVWEILTDFAAYKDWNPFCVVCDSKLEMGAAVNMKLASYTVPGQIVDNVEYICAIEPERLISWELPFMEIWPYPARRDQIIEPLGADRCAYNSTDAFYGDNGIHVMRFCGDWVKRAFDDTAVALKARAEAMHAARKAA</sequence>
<gene>
    <name evidence="1" type="ORF">SAMN06295912_101189</name>
</gene>
<dbReference type="AlphaFoldDB" id="A0A239BJ68"/>
<protein>
    <submittedName>
        <fullName evidence="1">Polyketide cyclase / dehydrase and lipid transport</fullName>
    </submittedName>
</protein>
<evidence type="ECO:0000313" key="1">
    <source>
        <dbReference type="EMBL" id="SNS07652.1"/>
    </source>
</evidence>
<dbReference type="InterPro" id="IPR019587">
    <property type="entry name" value="Polyketide_cyclase/dehydratase"/>
</dbReference>
<dbReference type="OrthoDB" id="7566055at2"/>
<dbReference type="Proteomes" id="UP000198281">
    <property type="component" value="Unassembled WGS sequence"/>
</dbReference>
<dbReference type="CDD" id="cd07822">
    <property type="entry name" value="SRPBCC_4"/>
    <property type="match status" value="1"/>
</dbReference>
<organism evidence="1 2">
    <name type="scientific">Edaphosphingomonas laterariae</name>
    <dbReference type="NCBI Taxonomy" id="861865"/>
    <lineage>
        <taxon>Bacteria</taxon>
        <taxon>Pseudomonadati</taxon>
        <taxon>Pseudomonadota</taxon>
        <taxon>Alphaproteobacteria</taxon>
        <taxon>Sphingomonadales</taxon>
        <taxon>Rhizorhabdaceae</taxon>
        <taxon>Edaphosphingomonas</taxon>
    </lineage>
</organism>
<dbReference type="RefSeq" id="WP_089217983.1">
    <property type="nucleotide sequence ID" value="NZ_FZOS01000001.1"/>
</dbReference>
<proteinExistence type="predicted"/>
<dbReference type="Pfam" id="PF10604">
    <property type="entry name" value="Polyketide_cyc2"/>
    <property type="match status" value="1"/>
</dbReference>
<keyword evidence="2" id="KW-1185">Reference proteome</keyword>
<name>A0A239BJ68_9SPHN</name>
<dbReference type="Gene3D" id="3.30.530.20">
    <property type="match status" value="1"/>
</dbReference>
<evidence type="ECO:0000313" key="2">
    <source>
        <dbReference type="Proteomes" id="UP000198281"/>
    </source>
</evidence>
<dbReference type="SUPFAM" id="SSF55961">
    <property type="entry name" value="Bet v1-like"/>
    <property type="match status" value="1"/>
</dbReference>
<dbReference type="InterPro" id="IPR023393">
    <property type="entry name" value="START-like_dom_sf"/>
</dbReference>
<dbReference type="EMBL" id="FZOS01000001">
    <property type="protein sequence ID" value="SNS07652.1"/>
    <property type="molecule type" value="Genomic_DNA"/>
</dbReference>